<dbReference type="AlphaFoldDB" id="A0A9W3P119"/>
<organism evidence="1 2">
    <name type="scientific">Bacillus thuringiensis HD-771</name>
    <dbReference type="NCBI Taxonomy" id="1218175"/>
    <lineage>
        <taxon>Bacteria</taxon>
        <taxon>Bacillati</taxon>
        <taxon>Bacillota</taxon>
        <taxon>Bacilli</taxon>
        <taxon>Bacillales</taxon>
        <taxon>Bacillaceae</taxon>
        <taxon>Bacillus</taxon>
        <taxon>Bacillus cereus group</taxon>
    </lineage>
</organism>
<sequence length="195" mass="22320">MLKLVVDNTVTEPEPKTDSAFSNFFTCKDCVYYLSKSDSCSLQLAADSNNPHIPYECGNFEETYEIGTENPLNSHIHERLREEKAQMLAENYPAQPSIDPIHKDAMWYGTIDYGCWIVNDSKKRFTLAEQVPFDNNIFPEKYASPFPLHDHGAKEGIRHYMCWYVNEKGIGEYHLLIGGVIMKIAEGVRKLGFND</sequence>
<accession>A0A9W3P119</accession>
<dbReference type="KEGG" id="bti:BTG_31288"/>
<dbReference type="Proteomes" id="UP000005259">
    <property type="component" value="Plasmid p01"/>
</dbReference>
<evidence type="ECO:0000313" key="1">
    <source>
        <dbReference type="EMBL" id="AFQ19594.1"/>
    </source>
</evidence>
<gene>
    <name evidence="1" type="ORF">BTG_31288</name>
</gene>
<geneLocation type="plasmid" evidence="1 2">
    <name>p01</name>
</geneLocation>
<reference evidence="1 2" key="1">
    <citation type="submission" date="2012-08" db="EMBL/GenBank/DDBJ databases">
        <authorList>
            <person name="Doggett N."/>
            <person name="Teshima H."/>
            <person name="Bruce D."/>
            <person name="Detter J.C."/>
            <person name="Johnson S.L."/>
            <person name="Han C."/>
        </authorList>
    </citation>
    <scope>NUCLEOTIDE SEQUENCE [LARGE SCALE GENOMIC DNA]</scope>
    <source>
        <strain evidence="1 2">HD-771</strain>
        <plasmid evidence="1 2">p01</plasmid>
    </source>
</reference>
<dbReference type="RefSeq" id="WP_000916406.1">
    <property type="nucleotide sequence ID" value="NC_018486.1"/>
</dbReference>
<name>A0A9W3P119_BACTU</name>
<protein>
    <submittedName>
        <fullName evidence="1">Uncharacterized protein</fullName>
    </submittedName>
</protein>
<keyword evidence="1" id="KW-0614">Plasmid</keyword>
<evidence type="ECO:0000313" key="2">
    <source>
        <dbReference type="Proteomes" id="UP000005259"/>
    </source>
</evidence>
<dbReference type="EMBL" id="CP003753">
    <property type="protein sequence ID" value="AFQ19594.1"/>
    <property type="molecule type" value="Genomic_DNA"/>
</dbReference>
<proteinExistence type="predicted"/>